<dbReference type="GO" id="GO:0043190">
    <property type="term" value="C:ATP-binding cassette (ABC) transporter complex"/>
    <property type="evidence" value="ECO:0007669"/>
    <property type="project" value="InterPro"/>
</dbReference>
<dbReference type="KEGG" id="yti:FNA67_14440"/>
<evidence type="ECO:0000256" key="1">
    <source>
        <dbReference type="ARBA" id="ARBA00004418"/>
    </source>
</evidence>
<comment type="similarity">
    <text evidence="2">Belongs to the bacterial solute-binding protein 5 family.</text>
</comment>
<reference evidence="5 6" key="1">
    <citation type="journal article" date="2015" name="Int. J. Syst. Evol. Microbiol.">
        <title>Youhaiella tibetensis gen. nov., sp. nov., isolated from subsurface sediment.</title>
        <authorList>
            <person name="Wang Y.X."/>
            <person name="Huang F.Q."/>
            <person name="Nogi Y."/>
            <person name="Pang S.J."/>
            <person name="Wang P.K."/>
            <person name="Lv J."/>
        </authorList>
    </citation>
    <scope>NUCLEOTIDE SEQUENCE [LARGE SCALE GENOMIC DNA]</scope>
    <source>
        <strain evidence="6">fig4</strain>
    </source>
</reference>
<organism evidence="5 6">
    <name type="scientific">Paradevosia tibetensis</name>
    <dbReference type="NCBI Taxonomy" id="1447062"/>
    <lineage>
        <taxon>Bacteria</taxon>
        <taxon>Pseudomonadati</taxon>
        <taxon>Pseudomonadota</taxon>
        <taxon>Alphaproteobacteria</taxon>
        <taxon>Hyphomicrobiales</taxon>
        <taxon>Devosiaceae</taxon>
        <taxon>Paradevosia</taxon>
    </lineage>
</organism>
<evidence type="ECO:0000256" key="3">
    <source>
        <dbReference type="ARBA" id="ARBA00022729"/>
    </source>
</evidence>
<accession>A0A5B9DPJ4</accession>
<dbReference type="CDD" id="cd08497">
    <property type="entry name" value="MbnE-like"/>
    <property type="match status" value="1"/>
</dbReference>
<evidence type="ECO:0000313" key="5">
    <source>
        <dbReference type="EMBL" id="QEE21310.1"/>
    </source>
</evidence>
<dbReference type="SUPFAM" id="SSF53850">
    <property type="entry name" value="Periplasmic binding protein-like II"/>
    <property type="match status" value="1"/>
</dbReference>
<protein>
    <submittedName>
        <fullName evidence="5">ABC transporter substrate-binding protein</fullName>
    </submittedName>
</protein>
<dbReference type="InterPro" id="IPR000914">
    <property type="entry name" value="SBP_5_dom"/>
</dbReference>
<evidence type="ECO:0000256" key="2">
    <source>
        <dbReference type="ARBA" id="ARBA00005695"/>
    </source>
</evidence>
<dbReference type="Proteomes" id="UP000321062">
    <property type="component" value="Chromosome"/>
</dbReference>
<dbReference type="GO" id="GO:0015833">
    <property type="term" value="P:peptide transport"/>
    <property type="evidence" value="ECO:0007669"/>
    <property type="project" value="TreeGrafter"/>
</dbReference>
<comment type="subcellular location">
    <subcellularLocation>
        <location evidence="1">Periplasm</location>
    </subcellularLocation>
</comment>
<dbReference type="GO" id="GO:0042884">
    <property type="term" value="P:microcin transport"/>
    <property type="evidence" value="ECO:0007669"/>
    <property type="project" value="TreeGrafter"/>
</dbReference>
<dbReference type="PANTHER" id="PTHR30290">
    <property type="entry name" value="PERIPLASMIC BINDING COMPONENT OF ABC TRANSPORTER"/>
    <property type="match status" value="1"/>
</dbReference>
<dbReference type="EMBL" id="CP041690">
    <property type="protein sequence ID" value="QEE21310.1"/>
    <property type="molecule type" value="Genomic_DNA"/>
</dbReference>
<dbReference type="OrthoDB" id="9803988at2"/>
<dbReference type="GO" id="GO:0030288">
    <property type="term" value="C:outer membrane-bounded periplasmic space"/>
    <property type="evidence" value="ECO:0007669"/>
    <property type="project" value="TreeGrafter"/>
</dbReference>
<dbReference type="Pfam" id="PF00496">
    <property type="entry name" value="SBP_bac_5"/>
    <property type="match status" value="1"/>
</dbReference>
<dbReference type="InterPro" id="IPR030678">
    <property type="entry name" value="Peptide/Ni-bd"/>
</dbReference>
<feature type="domain" description="Solute-binding protein family 5" evidence="4">
    <location>
        <begin position="105"/>
        <end position="518"/>
    </location>
</feature>
<sequence length="617" mass="68881">MKALVSIAGFAMAALLSVPALAQAQHGPWMSAVSMMGEPKYKDGFAHFDYVNPDAPKGGLVRLSSEGGFDTFNPILPLGEPAVGMGLVYETLMTPSSDEVFTKYGLLAESIAFPPDYSSVSFKLNPNAKWQDGEPVTAEDVVWSFNKLVELNPTRQQYYADVKSAEITGDGEVTFTFDKTGNRELPLIMSEIPVMPKHWWEGKDASGKQRDIGASTLEIPVGSGPYKIKSFTAGRTLTFERDPNYWGANLPVNIGQDNFDQIRYEYFRDTDVEFEAFKGDQFDWWDENRAKRWATSYDFPAVKDGRVIQEMFENNYRDSGVMVGFIYNLRQEKFKDERVREALNYAFDFEELNRTLFYGQYSRISSFFYGTELAAPAGLPTGKELEILESVKDKIPASVFTTPFANPVAGDSTKLRANLRHALQLLGEAGYKLNGNQLQDANGNQLSFEILLNGPTIEPVASAFANNLRSIGVNANVRSVDSPQFINRLRTYDFDVVYSGWGQTLSPGNEQRFFWGSEAAKQQGSQNYSGISDPGVDALIDKIVFATDRETLVAATHALDRVLLAHNIVVPSYTLRASRIARWNRFSHPENLPEFSIGFPTVWWFDKDKAAQTGGAQ</sequence>
<name>A0A5B9DPJ4_9HYPH</name>
<dbReference type="AlphaFoldDB" id="A0A5B9DPJ4"/>
<gene>
    <name evidence="5" type="ORF">FNA67_14440</name>
</gene>
<keyword evidence="6" id="KW-1185">Reference proteome</keyword>
<proteinExistence type="inferred from homology"/>
<evidence type="ECO:0000313" key="6">
    <source>
        <dbReference type="Proteomes" id="UP000321062"/>
    </source>
</evidence>
<evidence type="ECO:0000259" key="4">
    <source>
        <dbReference type="Pfam" id="PF00496"/>
    </source>
</evidence>
<dbReference type="GO" id="GO:1904680">
    <property type="term" value="F:peptide transmembrane transporter activity"/>
    <property type="evidence" value="ECO:0007669"/>
    <property type="project" value="TreeGrafter"/>
</dbReference>
<dbReference type="PIRSF" id="PIRSF002741">
    <property type="entry name" value="MppA"/>
    <property type="match status" value="1"/>
</dbReference>
<dbReference type="PANTHER" id="PTHR30290:SF64">
    <property type="entry name" value="ABC TRANSPORTER PERIPLASMIC BINDING PROTEIN"/>
    <property type="match status" value="1"/>
</dbReference>
<keyword evidence="3" id="KW-0732">Signal</keyword>
<dbReference type="RefSeq" id="WP_147656503.1">
    <property type="nucleotide sequence ID" value="NZ_BMFM01000001.1"/>
</dbReference>
<dbReference type="Gene3D" id="3.40.190.10">
    <property type="entry name" value="Periplasmic binding protein-like II"/>
    <property type="match status" value="1"/>
</dbReference>
<dbReference type="InterPro" id="IPR039424">
    <property type="entry name" value="SBP_5"/>
</dbReference>
<dbReference type="Gene3D" id="3.10.105.10">
    <property type="entry name" value="Dipeptide-binding Protein, Domain 3"/>
    <property type="match status" value="1"/>
</dbReference>